<dbReference type="Proteomes" id="UP000887578">
    <property type="component" value="Unplaced"/>
</dbReference>
<feature type="transmembrane region" description="Helical" evidence="10">
    <location>
        <begin position="134"/>
        <end position="152"/>
    </location>
</feature>
<keyword evidence="8 10" id="KW-0472">Membrane</keyword>
<keyword evidence="4 10" id="KW-0812">Transmembrane</keyword>
<comment type="similarity">
    <text evidence="2">Belongs to the TMEM186 family.</text>
</comment>
<comment type="subcellular location">
    <subcellularLocation>
        <location evidence="1">Mitochondrion inner membrane</location>
        <topology evidence="1">Multi-pass membrane protein</topology>
    </subcellularLocation>
</comment>
<keyword evidence="9" id="KW-0175">Coiled coil</keyword>
<feature type="transmembrane region" description="Helical" evidence="10">
    <location>
        <begin position="283"/>
        <end position="301"/>
    </location>
</feature>
<proteinExistence type="inferred from homology"/>
<evidence type="ECO:0000313" key="12">
    <source>
        <dbReference type="WBParaSite" id="PDA_v2.g15912.t1"/>
    </source>
</evidence>
<evidence type="ECO:0000256" key="6">
    <source>
        <dbReference type="ARBA" id="ARBA00022989"/>
    </source>
</evidence>
<evidence type="ECO:0000256" key="7">
    <source>
        <dbReference type="ARBA" id="ARBA00023128"/>
    </source>
</evidence>
<accession>A0A914PJH1</accession>
<dbReference type="AlphaFoldDB" id="A0A914PJH1"/>
<dbReference type="GO" id="GO:0005743">
    <property type="term" value="C:mitochondrial inner membrane"/>
    <property type="evidence" value="ECO:0007669"/>
    <property type="project" value="UniProtKB-SubCell"/>
</dbReference>
<keyword evidence="11" id="KW-1185">Reference proteome</keyword>
<evidence type="ECO:0000256" key="2">
    <source>
        <dbReference type="ARBA" id="ARBA00007020"/>
    </source>
</evidence>
<evidence type="ECO:0000256" key="4">
    <source>
        <dbReference type="ARBA" id="ARBA00022692"/>
    </source>
</evidence>
<dbReference type="PANTHER" id="PTHR13603:SF1">
    <property type="entry name" value="TRANSMEMBRANE PROTEIN 186"/>
    <property type="match status" value="1"/>
</dbReference>
<keyword evidence="5" id="KW-0999">Mitochondrion inner membrane</keyword>
<feature type="transmembrane region" description="Helical" evidence="10">
    <location>
        <begin position="307"/>
        <end position="327"/>
    </location>
</feature>
<evidence type="ECO:0000313" key="11">
    <source>
        <dbReference type="Proteomes" id="UP000887578"/>
    </source>
</evidence>
<sequence length="469" mass="53760">MFTSRIGLNGLIGFVRRTSTLSLSAGIQKSHFFTTSQSLNIKSKEKFLLPQKCDIFESNLLKHGLYSRTFSTKVTRVKEKFLKGFVKEPWTLVVGRPHGWYLHLLIAKTKFYYKIACAFILPWVAYNYYFTGYFGSTIFAATYCAFLIVVPFKKESIGLGYLTAHLIARRAPTAAATSSSGIQKALTTSQTRNYDAVVNARERMQKRHFSKKATKIVNPFATDEIRQRIGGYSIRKISITEKPPQTFEEEQKELNELLKNEKWTPIYRFPGIAFSSFISKLKFFQTFGSALVIPWATYNYASGYQTFEFLATVYAAAILAPITLFAFSRTFNRMVGVISMNEAEEYIRIGYLTFYGTRKNAIIPIDDLMPLNGVVAKMEKYPSVLQLKRFSRPDQWFYIPGKGVHILDKEKAKLVFGTLAGFLEMPDMFLSKQVEKAKNAHLKVEEKLEIAEKNYEKAKEDLKKRIKEE</sequence>
<evidence type="ECO:0000256" key="8">
    <source>
        <dbReference type="ARBA" id="ARBA00023136"/>
    </source>
</evidence>
<dbReference type="PANTHER" id="PTHR13603">
    <property type="entry name" value="TRANSMEMBRANE PROTEIN 186"/>
    <property type="match status" value="1"/>
</dbReference>
<organism evidence="11 12">
    <name type="scientific">Panagrolaimus davidi</name>
    <dbReference type="NCBI Taxonomy" id="227884"/>
    <lineage>
        <taxon>Eukaryota</taxon>
        <taxon>Metazoa</taxon>
        <taxon>Ecdysozoa</taxon>
        <taxon>Nematoda</taxon>
        <taxon>Chromadorea</taxon>
        <taxon>Rhabditida</taxon>
        <taxon>Tylenchina</taxon>
        <taxon>Panagrolaimomorpha</taxon>
        <taxon>Panagrolaimoidea</taxon>
        <taxon>Panagrolaimidae</taxon>
        <taxon>Panagrolaimus</taxon>
    </lineage>
</organism>
<evidence type="ECO:0000256" key="3">
    <source>
        <dbReference type="ARBA" id="ARBA00014604"/>
    </source>
</evidence>
<reference evidence="12" key="1">
    <citation type="submission" date="2022-11" db="UniProtKB">
        <authorList>
            <consortium name="WormBaseParasite"/>
        </authorList>
    </citation>
    <scope>IDENTIFICATION</scope>
</reference>
<feature type="coiled-coil region" evidence="9">
    <location>
        <begin position="434"/>
        <end position="468"/>
    </location>
</feature>
<evidence type="ECO:0000256" key="1">
    <source>
        <dbReference type="ARBA" id="ARBA00004448"/>
    </source>
</evidence>
<evidence type="ECO:0000256" key="5">
    <source>
        <dbReference type="ARBA" id="ARBA00022792"/>
    </source>
</evidence>
<evidence type="ECO:0000256" key="9">
    <source>
        <dbReference type="SAM" id="Coils"/>
    </source>
</evidence>
<dbReference type="InterPro" id="IPR026571">
    <property type="entry name" value="Tmem186"/>
</dbReference>
<name>A0A914PJH1_9BILA</name>
<evidence type="ECO:0000256" key="10">
    <source>
        <dbReference type="SAM" id="Phobius"/>
    </source>
</evidence>
<dbReference type="WBParaSite" id="PDA_v2.g15912.t1">
    <property type="protein sequence ID" value="PDA_v2.g15912.t1"/>
    <property type="gene ID" value="PDA_v2.g15912"/>
</dbReference>
<keyword evidence="6 10" id="KW-1133">Transmembrane helix</keyword>
<keyword evidence="7" id="KW-0496">Mitochondrion</keyword>
<protein>
    <recommendedName>
        <fullName evidence="3">Transmembrane protein 186</fullName>
    </recommendedName>
</protein>